<dbReference type="InterPro" id="IPR001227">
    <property type="entry name" value="Ac_transferase_dom_sf"/>
</dbReference>
<name>A0A117PYC8_9ACTN</name>
<dbReference type="SUPFAM" id="SSF55048">
    <property type="entry name" value="Probable ACP-binding domain of malonyl-CoA ACP transacylase"/>
    <property type="match status" value="1"/>
</dbReference>
<organism evidence="8 9">
    <name type="scientific">Streptomyces cellostaticus</name>
    <dbReference type="NCBI Taxonomy" id="67285"/>
    <lineage>
        <taxon>Bacteria</taxon>
        <taxon>Bacillati</taxon>
        <taxon>Actinomycetota</taxon>
        <taxon>Actinomycetes</taxon>
        <taxon>Kitasatosporales</taxon>
        <taxon>Streptomycetaceae</taxon>
        <taxon>Streptomyces</taxon>
    </lineage>
</organism>
<dbReference type="InterPro" id="IPR016035">
    <property type="entry name" value="Acyl_Trfase/lysoPLipase"/>
</dbReference>
<feature type="domain" description="Malonyl-CoA:ACP transacylase (MAT)" evidence="7">
    <location>
        <begin position="1"/>
        <end position="257"/>
    </location>
</feature>
<dbReference type="GO" id="GO:0004314">
    <property type="term" value="F:[acyl-carrier-protein] S-malonyltransferase activity"/>
    <property type="evidence" value="ECO:0007669"/>
    <property type="project" value="UniProtKB-EC"/>
</dbReference>
<protein>
    <recommendedName>
        <fullName evidence="2">[acyl-carrier-protein] S-malonyltransferase</fullName>
        <ecNumber evidence="2">2.3.1.39</ecNumber>
    </recommendedName>
</protein>
<evidence type="ECO:0000313" key="8">
    <source>
        <dbReference type="EMBL" id="KUM98497.1"/>
    </source>
</evidence>
<gene>
    <name evidence="8" type="ORF">AQI88_02080</name>
</gene>
<keyword evidence="3" id="KW-0808">Transferase</keyword>
<evidence type="ECO:0000256" key="3">
    <source>
        <dbReference type="ARBA" id="ARBA00022679"/>
    </source>
</evidence>
<dbReference type="Gene3D" id="3.30.70.250">
    <property type="entry name" value="Malonyl-CoA ACP transacylase, ACP-binding"/>
    <property type="match status" value="1"/>
</dbReference>
<dbReference type="GO" id="GO:0006633">
    <property type="term" value="P:fatty acid biosynthetic process"/>
    <property type="evidence" value="ECO:0007669"/>
    <property type="project" value="TreeGrafter"/>
</dbReference>
<dbReference type="PANTHER" id="PTHR42681:SF1">
    <property type="entry name" value="MALONYL-COA-ACYL CARRIER PROTEIN TRANSACYLASE, MITOCHONDRIAL"/>
    <property type="match status" value="1"/>
</dbReference>
<evidence type="ECO:0000256" key="4">
    <source>
        <dbReference type="ARBA" id="ARBA00023315"/>
    </source>
</evidence>
<dbReference type="STRING" id="67285.AQI88_02080"/>
<evidence type="ECO:0000256" key="1">
    <source>
        <dbReference type="ARBA" id="ARBA00008217"/>
    </source>
</evidence>
<evidence type="ECO:0000256" key="2">
    <source>
        <dbReference type="ARBA" id="ARBA00013258"/>
    </source>
</evidence>
<dbReference type="InterPro" id="IPR014043">
    <property type="entry name" value="Acyl_transferase_dom"/>
</dbReference>
<dbReference type="PANTHER" id="PTHR42681">
    <property type="entry name" value="MALONYL-COA-ACYL CARRIER PROTEIN TRANSACYLASE, MITOCHONDRIAL"/>
    <property type="match status" value="1"/>
</dbReference>
<feature type="active site" evidence="6">
    <location>
        <position position="71"/>
    </location>
</feature>
<dbReference type="Proteomes" id="UP000054241">
    <property type="component" value="Unassembled WGS sequence"/>
</dbReference>
<keyword evidence="9" id="KW-1185">Reference proteome</keyword>
<dbReference type="InterPro" id="IPR016036">
    <property type="entry name" value="Malonyl_transacylase_ACP-bd"/>
</dbReference>
<feature type="active site" evidence="6">
    <location>
        <position position="176"/>
    </location>
</feature>
<dbReference type="SMART" id="SM00827">
    <property type="entry name" value="PKS_AT"/>
    <property type="match status" value="1"/>
</dbReference>
<sequence length="262" mass="28244">MGEDSFEEFPELTAQADELLGYSVAELCLEDPEGKLRQTRYAQPAIYFVNALLHLRDGGEPAGFDYFAGHSLGEYNALVAAGMLELIDGLELVRRRAEAMAGITDGAMLAVIGLTREQVESLLLAEGVAAVYLANWNSDRQIVVAGDRAGVRAFGKAAAKSGATKVTPLHVSGPFHTPLMNPARLRFDDALAECVFKPGDVPVVSSTTGEIVDPTHVRDLLSTQISTPVQWVRTVRTLRELGVTGFSEVNGTTLTKLDSEIR</sequence>
<dbReference type="Pfam" id="PF00698">
    <property type="entry name" value="Acyl_transf_1"/>
    <property type="match status" value="1"/>
</dbReference>
<dbReference type="InterPro" id="IPR024925">
    <property type="entry name" value="Malonyl_CoA-ACP_transAc"/>
</dbReference>
<accession>A0A117PYC8</accession>
<dbReference type="InterPro" id="IPR050858">
    <property type="entry name" value="Mal-CoA-ACP_Trans/PKS_FabD"/>
</dbReference>
<proteinExistence type="inferred from homology"/>
<dbReference type="PIRSF" id="PIRSF000446">
    <property type="entry name" value="Mct"/>
    <property type="match status" value="1"/>
</dbReference>
<keyword evidence="4" id="KW-0012">Acyltransferase</keyword>
<dbReference type="EMBL" id="LMWL01000004">
    <property type="protein sequence ID" value="KUM98497.1"/>
    <property type="molecule type" value="Genomic_DNA"/>
</dbReference>
<dbReference type="Gene3D" id="3.40.366.10">
    <property type="entry name" value="Malonyl-Coenzyme A Acyl Carrier Protein, domain 2"/>
    <property type="match status" value="1"/>
</dbReference>
<comment type="catalytic activity">
    <reaction evidence="5">
        <text>holo-[ACP] + malonyl-CoA = malonyl-[ACP] + CoA</text>
        <dbReference type="Rhea" id="RHEA:41792"/>
        <dbReference type="Rhea" id="RHEA-COMP:9623"/>
        <dbReference type="Rhea" id="RHEA-COMP:9685"/>
        <dbReference type="ChEBI" id="CHEBI:57287"/>
        <dbReference type="ChEBI" id="CHEBI:57384"/>
        <dbReference type="ChEBI" id="CHEBI:64479"/>
        <dbReference type="ChEBI" id="CHEBI:78449"/>
        <dbReference type="EC" id="2.3.1.39"/>
    </reaction>
</comment>
<dbReference type="GO" id="GO:0005829">
    <property type="term" value="C:cytosol"/>
    <property type="evidence" value="ECO:0007669"/>
    <property type="project" value="TreeGrafter"/>
</dbReference>
<dbReference type="AlphaFoldDB" id="A0A117PYC8"/>
<evidence type="ECO:0000313" key="9">
    <source>
        <dbReference type="Proteomes" id="UP000054241"/>
    </source>
</evidence>
<evidence type="ECO:0000256" key="6">
    <source>
        <dbReference type="PIRSR" id="PIRSR000446-1"/>
    </source>
</evidence>
<comment type="caution">
    <text evidence="8">The sequence shown here is derived from an EMBL/GenBank/DDBJ whole genome shotgun (WGS) entry which is preliminary data.</text>
</comment>
<evidence type="ECO:0000259" key="7">
    <source>
        <dbReference type="SMART" id="SM00827"/>
    </source>
</evidence>
<dbReference type="SUPFAM" id="SSF52151">
    <property type="entry name" value="FabD/lysophospholipase-like"/>
    <property type="match status" value="1"/>
</dbReference>
<evidence type="ECO:0000256" key="5">
    <source>
        <dbReference type="ARBA" id="ARBA00048462"/>
    </source>
</evidence>
<reference evidence="8 9" key="1">
    <citation type="submission" date="2015-10" db="EMBL/GenBank/DDBJ databases">
        <title>Draft genome sequence of Streptomyces cellostaticus DSM 40189, type strain for the species Streptomyces cellostaticus.</title>
        <authorList>
            <person name="Ruckert C."/>
            <person name="Winkler A."/>
            <person name="Kalinowski J."/>
            <person name="Kampfer P."/>
            <person name="Glaeser S."/>
        </authorList>
    </citation>
    <scope>NUCLEOTIDE SEQUENCE [LARGE SCALE GENOMIC DNA]</scope>
    <source>
        <strain evidence="8 9">DSM 40189</strain>
    </source>
</reference>
<comment type="similarity">
    <text evidence="1">Belongs to the FabD family.</text>
</comment>
<dbReference type="EC" id="2.3.1.39" evidence="2"/>